<evidence type="ECO:0000256" key="5">
    <source>
        <dbReference type="ARBA" id="ARBA00022842"/>
    </source>
</evidence>
<organism evidence="8 9">
    <name type="scientific">Streptomyces luteireticuli</name>
    <dbReference type="NCBI Taxonomy" id="173858"/>
    <lineage>
        <taxon>Bacteria</taxon>
        <taxon>Bacillati</taxon>
        <taxon>Actinomycetota</taxon>
        <taxon>Actinomycetes</taxon>
        <taxon>Kitasatosporales</taxon>
        <taxon>Streptomycetaceae</taxon>
        <taxon>Streptomyces</taxon>
    </lineage>
</organism>
<dbReference type="InterPro" id="IPR029060">
    <property type="entry name" value="PIN-like_dom_sf"/>
</dbReference>
<feature type="binding site" evidence="6">
    <location>
        <position position="12"/>
    </location>
    <ligand>
        <name>Mg(2+)</name>
        <dbReference type="ChEBI" id="CHEBI:18420"/>
    </ligand>
</feature>
<accession>A0ABN0YWL5</accession>
<proteinExistence type="inferred from homology"/>
<evidence type="ECO:0000256" key="2">
    <source>
        <dbReference type="ARBA" id="ARBA00022722"/>
    </source>
</evidence>
<sequence length="152" mass="16362">MTGQTRLAAVADASVLLGVFNRKDDRHGDAVAALGAARILIVSPLVLDELDHLLLHRVGEDAALHAVATIGALASQGRVRLPVVDRPLLGEAHDLLRRYRGHALGLTDAINACLAWRLDSPCVLSFDGHYSHTLVPRTSAERRLEVVPDPYG</sequence>
<comment type="cofactor">
    <cofactor evidence="6">
        <name>Mg(2+)</name>
        <dbReference type="ChEBI" id="CHEBI:18420"/>
    </cofactor>
</comment>
<dbReference type="InterPro" id="IPR002716">
    <property type="entry name" value="PIN_dom"/>
</dbReference>
<keyword evidence="1 6" id="KW-1277">Toxin-antitoxin system</keyword>
<dbReference type="InterPro" id="IPR022907">
    <property type="entry name" value="VapC_family"/>
</dbReference>
<dbReference type="Pfam" id="PF01850">
    <property type="entry name" value="PIN"/>
    <property type="match status" value="1"/>
</dbReference>
<comment type="function">
    <text evidence="6">Toxic component of a toxin-antitoxin (TA) system. An RNase.</text>
</comment>
<evidence type="ECO:0000259" key="7">
    <source>
        <dbReference type="Pfam" id="PF01850"/>
    </source>
</evidence>
<dbReference type="HAMAP" id="MF_00265">
    <property type="entry name" value="VapC_Nob1"/>
    <property type="match status" value="1"/>
</dbReference>
<comment type="similarity">
    <text evidence="6">Belongs to the PINc/VapC protein family.</text>
</comment>
<dbReference type="SUPFAM" id="SSF88723">
    <property type="entry name" value="PIN domain-like"/>
    <property type="match status" value="1"/>
</dbReference>
<keyword evidence="4 6" id="KW-0378">Hydrolase</keyword>
<evidence type="ECO:0000256" key="3">
    <source>
        <dbReference type="ARBA" id="ARBA00022723"/>
    </source>
</evidence>
<dbReference type="EC" id="3.1.-.-" evidence="6"/>
<dbReference type="Gene3D" id="3.40.50.1010">
    <property type="entry name" value="5'-nuclease"/>
    <property type="match status" value="1"/>
</dbReference>
<keyword evidence="5 6" id="KW-0460">Magnesium</keyword>
<evidence type="ECO:0000256" key="6">
    <source>
        <dbReference type="HAMAP-Rule" id="MF_00265"/>
    </source>
</evidence>
<evidence type="ECO:0000256" key="1">
    <source>
        <dbReference type="ARBA" id="ARBA00022649"/>
    </source>
</evidence>
<feature type="domain" description="PIN" evidence="7">
    <location>
        <begin position="10"/>
        <end position="131"/>
    </location>
</feature>
<dbReference type="Proteomes" id="UP001500879">
    <property type="component" value="Unassembled WGS sequence"/>
</dbReference>
<comment type="caution">
    <text evidence="8">The sequence shown here is derived from an EMBL/GenBank/DDBJ whole genome shotgun (WGS) entry which is preliminary data.</text>
</comment>
<evidence type="ECO:0000313" key="8">
    <source>
        <dbReference type="EMBL" id="GAA0413214.1"/>
    </source>
</evidence>
<keyword evidence="9" id="KW-1185">Reference proteome</keyword>
<keyword evidence="3 6" id="KW-0479">Metal-binding</keyword>
<reference evidence="8 9" key="1">
    <citation type="journal article" date="2019" name="Int. J. Syst. Evol. Microbiol.">
        <title>The Global Catalogue of Microorganisms (GCM) 10K type strain sequencing project: providing services to taxonomists for standard genome sequencing and annotation.</title>
        <authorList>
            <consortium name="The Broad Institute Genomics Platform"/>
            <consortium name="The Broad Institute Genome Sequencing Center for Infectious Disease"/>
            <person name="Wu L."/>
            <person name="Ma J."/>
        </authorList>
    </citation>
    <scope>NUCLEOTIDE SEQUENCE [LARGE SCALE GENOMIC DNA]</scope>
    <source>
        <strain evidence="8 9">JCM 4788</strain>
    </source>
</reference>
<feature type="binding site" evidence="6">
    <location>
        <position position="108"/>
    </location>
    <ligand>
        <name>Mg(2+)</name>
        <dbReference type="ChEBI" id="CHEBI:18420"/>
    </ligand>
</feature>
<evidence type="ECO:0000313" key="9">
    <source>
        <dbReference type="Proteomes" id="UP001500879"/>
    </source>
</evidence>
<name>A0ABN0YWL5_9ACTN</name>
<dbReference type="RefSeq" id="WP_344025827.1">
    <property type="nucleotide sequence ID" value="NZ_BAAABX010000044.1"/>
</dbReference>
<keyword evidence="2 6" id="KW-0540">Nuclease</keyword>
<gene>
    <name evidence="6" type="primary">vapC</name>
    <name evidence="8" type="ORF">GCM10010357_37950</name>
</gene>
<dbReference type="EMBL" id="BAAABX010000044">
    <property type="protein sequence ID" value="GAA0413214.1"/>
    <property type="molecule type" value="Genomic_DNA"/>
</dbReference>
<protein>
    <recommendedName>
        <fullName evidence="6">Ribonuclease VapC</fullName>
        <shortName evidence="6">RNase VapC</shortName>
        <ecNumber evidence="6">3.1.-.-</ecNumber>
    </recommendedName>
    <alternativeName>
        <fullName evidence="6">Toxin VapC</fullName>
    </alternativeName>
</protein>
<evidence type="ECO:0000256" key="4">
    <source>
        <dbReference type="ARBA" id="ARBA00022801"/>
    </source>
</evidence>
<keyword evidence="6" id="KW-0800">Toxin</keyword>